<reference evidence="2" key="1">
    <citation type="journal article" date="2022" name="Int. J. Mol. Sci.">
        <title>Draft Genome of Tanacetum Coccineum: Genomic Comparison of Closely Related Tanacetum-Family Plants.</title>
        <authorList>
            <person name="Yamashiro T."/>
            <person name="Shiraishi A."/>
            <person name="Nakayama K."/>
            <person name="Satake H."/>
        </authorList>
    </citation>
    <scope>NUCLEOTIDE SEQUENCE</scope>
</reference>
<dbReference type="EMBL" id="BQNB010009374">
    <property type="protein sequence ID" value="GJS62645.1"/>
    <property type="molecule type" value="Genomic_DNA"/>
</dbReference>
<dbReference type="Proteomes" id="UP001151760">
    <property type="component" value="Unassembled WGS sequence"/>
</dbReference>
<evidence type="ECO:0008006" key="4">
    <source>
        <dbReference type="Google" id="ProtNLM"/>
    </source>
</evidence>
<protein>
    <recommendedName>
        <fullName evidence="4">Reverse transcriptase domain-containing protein</fullName>
    </recommendedName>
</protein>
<organism evidence="2 3">
    <name type="scientific">Tanacetum coccineum</name>
    <dbReference type="NCBI Taxonomy" id="301880"/>
    <lineage>
        <taxon>Eukaryota</taxon>
        <taxon>Viridiplantae</taxon>
        <taxon>Streptophyta</taxon>
        <taxon>Embryophyta</taxon>
        <taxon>Tracheophyta</taxon>
        <taxon>Spermatophyta</taxon>
        <taxon>Magnoliopsida</taxon>
        <taxon>eudicotyledons</taxon>
        <taxon>Gunneridae</taxon>
        <taxon>Pentapetalae</taxon>
        <taxon>asterids</taxon>
        <taxon>campanulids</taxon>
        <taxon>Asterales</taxon>
        <taxon>Asteraceae</taxon>
        <taxon>Asteroideae</taxon>
        <taxon>Anthemideae</taxon>
        <taxon>Anthemidinae</taxon>
        <taxon>Tanacetum</taxon>
    </lineage>
</organism>
<feature type="compositionally biased region" description="Basic and acidic residues" evidence="1">
    <location>
        <begin position="26"/>
        <end position="41"/>
    </location>
</feature>
<evidence type="ECO:0000256" key="1">
    <source>
        <dbReference type="SAM" id="MobiDB-lite"/>
    </source>
</evidence>
<feature type="compositionally biased region" description="Low complexity" evidence="1">
    <location>
        <begin position="42"/>
        <end position="55"/>
    </location>
</feature>
<comment type="caution">
    <text evidence="2">The sequence shown here is derived from an EMBL/GenBank/DDBJ whole genome shotgun (WGS) entry which is preliminary data.</text>
</comment>
<accession>A0ABQ4XC83</accession>
<evidence type="ECO:0000313" key="2">
    <source>
        <dbReference type="EMBL" id="GJS62645.1"/>
    </source>
</evidence>
<name>A0ABQ4XC83_9ASTR</name>
<proteinExistence type="predicted"/>
<reference evidence="2" key="2">
    <citation type="submission" date="2022-01" db="EMBL/GenBank/DDBJ databases">
        <authorList>
            <person name="Yamashiro T."/>
            <person name="Shiraishi A."/>
            <person name="Satake H."/>
            <person name="Nakayama K."/>
        </authorList>
    </citation>
    <scope>NUCLEOTIDE SEQUENCE</scope>
</reference>
<keyword evidence="3" id="KW-1185">Reference proteome</keyword>
<gene>
    <name evidence="2" type="ORF">Tco_0657429</name>
</gene>
<evidence type="ECO:0000313" key="3">
    <source>
        <dbReference type="Proteomes" id="UP001151760"/>
    </source>
</evidence>
<sequence length="147" mass="16233">MASKPKTMQEAIEMATELMDRRINTLAERQTENKRKFEDAPRNNQKQQQTQGRTQARALYACGNGDRNNRMKGINASKSPRLCTGEFAGQNPGLNVVMGLPLQTVDFTSILVPGAHPVAGHLIDGPIRNERIGVTQNYKSLSDKGLI</sequence>
<feature type="region of interest" description="Disordered" evidence="1">
    <location>
        <begin position="26"/>
        <end position="55"/>
    </location>
</feature>